<accession>A0ACB7H480</accession>
<dbReference type="Proteomes" id="UP000091857">
    <property type="component" value="Chromosome 9"/>
</dbReference>
<proteinExistence type="predicted"/>
<gene>
    <name evidence="1" type="ORF">MANES_09G020650v8</name>
</gene>
<protein>
    <submittedName>
        <fullName evidence="1">Uncharacterized protein</fullName>
    </submittedName>
</protein>
<name>A0ACB7H480_MANES</name>
<dbReference type="EMBL" id="CM004395">
    <property type="protein sequence ID" value="KAG8646658.1"/>
    <property type="molecule type" value="Genomic_DNA"/>
</dbReference>
<sequence>MYPSVLFFLSGLSTFLVLLPSVDPFSSNTSSSRLQGRGFSCGGTPIYMDNPLARVTMLDTINCISKAVNNEAITWDINVNERTCTIASYNQNSRYDQIFWNISSDLIQVEASFVRMSTLADVTYLRGVWQHGDDWKNVPSSSVVKECFYRSNMKHGGAVDGDDNNLESEFDADRYLDMVFDNARSGLTYKYEKTNWKFTVVICTLMTAAGVSAIILVLHKKIISKSTSNISCTSEAFASDILCKKLSYQELALATDNFSSENMLGKGGTSSVYRGYLSNSGKMVAVKRICSRHKYATEVFTTELKIMILLDCTSIVPLIGWSNDQDEYLIVYDYMPNGGLDKHLFGNGMHLPWNVRLNIVLNLAFALLYLHEESGHCILHRDIKSANVMLDLNFNAKLGDFGVSMFLDPNLSHQTTKVVGTFGYIAPEYYQLCRASKASDIYSFGIVLLEVATGKRKCRDEDSHMGLVEWVWNLYGAGKIVDAADERLGMDFDVQELECLLILGLWCAHPVDKQRPSARQAFQVLKFEAQLPQLPEEMPSLMYAKTAPSPVYSDPPSITFSLQSGR</sequence>
<reference evidence="2" key="1">
    <citation type="journal article" date="2016" name="Nat. Biotechnol.">
        <title>Sequencing wild and cultivated cassava and related species reveals extensive interspecific hybridization and genetic diversity.</title>
        <authorList>
            <person name="Bredeson J.V."/>
            <person name="Lyons J.B."/>
            <person name="Prochnik S.E."/>
            <person name="Wu G.A."/>
            <person name="Ha C.M."/>
            <person name="Edsinger-Gonzales E."/>
            <person name="Grimwood J."/>
            <person name="Schmutz J."/>
            <person name="Rabbi I.Y."/>
            <person name="Egesi C."/>
            <person name="Nauluvula P."/>
            <person name="Lebot V."/>
            <person name="Ndunguru J."/>
            <person name="Mkamilo G."/>
            <person name="Bart R.S."/>
            <person name="Setter T.L."/>
            <person name="Gleadow R.M."/>
            <person name="Kulakow P."/>
            <person name="Ferguson M.E."/>
            <person name="Rounsley S."/>
            <person name="Rokhsar D.S."/>
        </authorList>
    </citation>
    <scope>NUCLEOTIDE SEQUENCE [LARGE SCALE GENOMIC DNA]</scope>
    <source>
        <strain evidence="2">cv. AM560-2</strain>
    </source>
</reference>
<evidence type="ECO:0000313" key="2">
    <source>
        <dbReference type="Proteomes" id="UP000091857"/>
    </source>
</evidence>
<evidence type="ECO:0000313" key="1">
    <source>
        <dbReference type="EMBL" id="KAG8646658.1"/>
    </source>
</evidence>
<keyword evidence="2" id="KW-1185">Reference proteome</keyword>
<comment type="caution">
    <text evidence="1">The sequence shown here is derived from an EMBL/GenBank/DDBJ whole genome shotgun (WGS) entry which is preliminary data.</text>
</comment>
<organism evidence="1 2">
    <name type="scientific">Manihot esculenta</name>
    <name type="common">Cassava</name>
    <name type="synonym">Jatropha manihot</name>
    <dbReference type="NCBI Taxonomy" id="3983"/>
    <lineage>
        <taxon>Eukaryota</taxon>
        <taxon>Viridiplantae</taxon>
        <taxon>Streptophyta</taxon>
        <taxon>Embryophyta</taxon>
        <taxon>Tracheophyta</taxon>
        <taxon>Spermatophyta</taxon>
        <taxon>Magnoliopsida</taxon>
        <taxon>eudicotyledons</taxon>
        <taxon>Gunneridae</taxon>
        <taxon>Pentapetalae</taxon>
        <taxon>rosids</taxon>
        <taxon>fabids</taxon>
        <taxon>Malpighiales</taxon>
        <taxon>Euphorbiaceae</taxon>
        <taxon>Crotonoideae</taxon>
        <taxon>Manihoteae</taxon>
        <taxon>Manihot</taxon>
    </lineage>
</organism>